<name>A0A7R7HZA1_9ACTN</name>
<feature type="compositionally biased region" description="Polar residues" evidence="1">
    <location>
        <begin position="88"/>
        <end position="108"/>
    </location>
</feature>
<dbReference type="Proteomes" id="UP000611640">
    <property type="component" value="Chromosome"/>
</dbReference>
<gene>
    <name evidence="2" type="ORF">Athai_55160</name>
</gene>
<reference evidence="2 3" key="1">
    <citation type="submission" date="2020-08" db="EMBL/GenBank/DDBJ databases">
        <title>Whole genome shotgun sequence of Actinocatenispora thailandica NBRC 105041.</title>
        <authorList>
            <person name="Komaki H."/>
            <person name="Tamura T."/>
        </authorList>
    </citation>
    <scope>NUCLEOTIDE SEQUENCE [LARGE SCALE GENOMIC DNA]</scope>
    <source>
        <strain evidence="2 3">NBRC 105041</strain>
    </source>
</reference>
<dbReference type="KEGG" id="atl:Athai_55160"/>
<feature type="region of interest" description="Disordered" evidence="1">
    <location>
        <begin position="61"/>
        <end position="108"/>
    </location>
</feature>
<dbReference type="AlphaFoldDB" id="A0A7R7HZA1"/>
<feature type="region of interest" description="Disordered" evidence="1">
    <location>
        <begin position="1"/>
        <end position="46"/>
    </location>
</feature>
<sequence length="108" mass="11492">MVEVNLLSTRRRWSPRGGVGSRIERRAGAGPTGTQNGTGSPIRARRDAIPVIMTTTYPTARGARQERWPGAPGSRQRCGGTGIRWPSSWDSVSTARESVQASGATEAG</sequence>
<dbReference type="EMBL" id="AP023355">
    <property type="protein sequence ID" value="BCJ38013.1"/>
    <property type="molecule type" value="Genomic_DNA"/>
</dbReference>
<keyword evidence="3" id="KW-1185">Reference proteome</keyword>
<protein>
    <submittedName>
        <fullName evidence="2">Uncharacterized protein</fullName>
    </submittedName>
</protein>
<organism evidence="2 3">
    <name type="scientific">Actinocatenispora thailandica</name>
    <dbReference type="NCBI Taxonomy" id="227318"/>
    <lineage>
        <taxon>Bacteria</taxon>
        <taxon>Bacillati</taxon>
        <taxon>Actinomycetota</taxon>
        <taxon>Actinomycetes</taxon>
        <taxon>Micromonosporales</taxon>
        <taxon>Micromonosporaceae</taxon>
        <taxon>Actinocatenispora</taxon>
    </lineage>
</organism>
<proteinExistence type="predicted"/>
<accession>A0A7R7HZA1</accession>
<evidence type="ECO:0000256" key="1">
    <source>
        <dbReference type="SAM" id="MobiDB-lite"/>
    </source>
</evidence>
<evidence type="ECO:0000313" key="2">
    <source>
        <dbReference type="EMBL" id="BCJ38013.1"/>
    </source>
</evidence>
<evidence type="ECO:0000313" key="3">
    <source>
        <dbReference type="Proteomes" id="UP000611640"/>
    </source>
</evidence>